<evidence type="ECO:0000313" key="4">
    <source>
        <dbReference type="Proteomes" id="UP001166251"/>
    </source>
</evidence>
<dbReference type="Proteomes" id="UP001166251">
    <property type="component" value="Unassembled WGS sequence"/>
</dbReference>
<evidence type="ECO:0000256" key="2">
    <source>
        <dbReference type="HAMAP-Rule" id="MF_02117"/>
    </source>
</evidence>
<reference evidence="3" key="1">
    <citation type="submission" date="2021-07" db="EMBL/GenBank/DDBJ databases">
        <title>Neiella marina sp. nov., isolated from the intestinal content of sea cucumber Apostichopus japonicus.</title>
        <authorList>
            <person name="Bai X."/>
        </authorList>
    </citation>
    <scope>NUCLEOTIDE SEQUENCE</scope>
    <source>
        <strain evidence="3">126</strain>
    </source>
</reference>
<dbReference type="RefSeq" id="WP_220104841.1">
    <property type="nucleotide sequence ID" value="NZ_JAHZSS010000020.1"/>
</dbReference>
<keyword evidence="4" id="KW-1185">Reference proteome</keyword>
<name>A0ABS7EIN2_9GAMM</name>
<proteinExistence type="inferred from homology"/>
<evidence type="ECO:0000256" key="1">
    <source>
        <dbReference type="ARBA" id="ARBA00023231"/>
    </source>
</evidence>
<comment type="function">
    <text evidence="2">Is required to sustain N(2)-dependent growth in the presence of low levels of carbon monoxide (CO). Probably acts by protecting the N(2) fixation ability of the nitrogenase complex, which is inactivated in the presence of CO.</text>
</comment>
<dbReference type="NCBIfam" id="NF033689">
    <property type="entry name" value="N2Fix_CO_CowN"/>
    <property type="match status" value="1"/>
</dbReference>
<dbReference type="HAMAP" id="MF_02117">
    <property type="entry name" value="CowN"/>
    <property type="match status" value="1"/>
</dbReference>
<dbReference type="EMBL" id="JAHZSS010000020">
    <property type="protein sequence ID" value="MBW8192213.1"/>
    <property type="molecule type" value="Genomic_DNA"/>
</dbReference>
<gene>
    <name evidence="2 3" type="primary">cowN</name>
    <name evidence="3" type="ORF">K0504_14345</name>
</gene>
<dbReference type="Pfam" id="PF20543">
    <property type="entry name" value="CowN"/>
    <property type="match status" value="1"/>
</dbReference>
<comment type="similarity">
    <text evidence="2">Belongs to the CowN family.</text>
</comment>
<dbReference type="InterPro" id="IPR024899">
    <property type="entry name" value="CowN"/>
</dbReference>
<accession>A0ABS7EIN2</accession>
<organism evidence="3 4">
    <name type="scientific">Neiella holothuriorum</name>
    <dbReference type="NCBI Taxonomy" id="2870530"/>
    <lineage>
        <taxon>Bacteria</taxon>
        <taxon>Pseudomonadati</taxon>
        <taxon>Pseudomonadota</taxon>
        <taxon>Gammaproteobacteria</taxon>
        <taxon>Alteromonadales</taxon>
        <taxon>Echinimonadaceae</taxon>
        <taxon>Neiella</taxon>
    </lineage>
</organism>
<protein>
    <recommendedName>
        <fullName evidence="2">N(2)-fixation sustaining protein CowN</fullName>
    </recommendedName>
    <alternativeName>
        <fullName evidence="2">CO weal-nitrogenase</fullName>
    </alternativeName>
</protein>
<evidence type="ECO:0000313" key="3">
    <source>
        <dbReference type="EMBL" id="MBW8192213.1"/>
    </source>
</evidence>
<keyword evidence="1 2" id="KW-0535">Nitrogen fixation</keyword>
<sequence>MAPESQQTDRYISFSGIACDANADKLVAILEHHLSDQHGGNEWVNYFQKKRAEQTRMGGDNLHFIGNQLNPLFEYFQACGDEEADALLYQIEQECL</sequence>
<comment type="caution">
    <text evidence="3">The sequence shown here is derived from an EMBL/GenBank/DDBJ whole genome shotgun (WGS) entry which is preliminary data.</text>
</comment>